<sequence>MATSSQVRRSSVPPVVQARWALWAFVIVNVVIVEVLFITAGTGKNNILTIAKFFGLHAALVMMLQLLLVARLPWLDRRIGMDRLTSWHRWVGFGLLWTVLTHATIVVLGYATLDNASMGKTFLALAGVPASLLGMIAAALIVVVGVFSMRYARRRLKYETWHGLHLLLYLVLGLAFVHQLLETTTFKSSVFAMVYWWALWIFAFGSLIVGRIVVPLRRNAYHQFRVQAVVPEAHNVTSVYVTGRHLDQLPAQAGQFFIWRFPGHNHWWLANPFSMSAAPNGRTLRLTAKAVGTTSAGLRNLQVGARAFLEGPYGAFTSMHRTRHGVVLIAGGVGVTPVRSLLEEHTPGDFVVLYRVRDPKDAVLLNELQQLVAARRGRLHVLTGRTDQGARPFEPDQLRYLVPDITERDIYVCGPPAMTAAVLSGLRSLRVPSRQVHAEKFSLA</sequence>
<dbReference type="EMBL" id="JAGINW010000001">
    <property type="protein sequence ID" value="MBP2330323.1"/>
    <property type="molecule type" value="Genomic_DNA"/>
</dbReference>
<keyword evidence="5" id="KW-0001">2Fe-2S</keyword>
<proteinExistence type="predicted"/>
<evidence type="ECO:0000313" key="16">
    <source>
        <dbReference type="Proteomes" id="UP001519332"/>
    </source>
</evidence>
<evidence type="ECO:0000256" key="7">
    <source>
        <dbReference type="ARBA" id="ARBA00022827"/>
    </source>
</evidence>
<keyword evidence="16" id="KW-1185">Reference proteome</keyword>
<comment type="cofactor">
    <cofactor evidence="1">
        <name>FAD</name>
        <dbReference type="ChEBI" id="CHEBI:57692"/>
    </cofactor>
</comment>
<feature type="transmembrane region" description="Helical" evidence="13">
    <location>
        <begin position="47"/>
        <end position="69"/>
    </location>
</feature>
<feature type="transmembrane region" description="Helical" evidence="13">
    <location>
        <begin position="90"/>
        <end position="111"/>
    </location>
</feature>
<evidence type="ECO:0000256" key="4">
    <source>
        <dbReference type="ARBA" id="ARBA00022692"/>
    </source>
</evidence>
<keyword evidence="10" id="KW-0408">Iron</keyword>
<comment type="caution">
    <text evidence="15">The sequence shown here is derived from an EMBL/GenBank/DDBJ whole genome shotgun (WGS) entry which is preliminary data.</text>
</comment>
<keyword evidence="9" id="KW-0560">Oxidoreductase</keyword>
<dbReference type="InterPro" id="IPR001433">
    <property type="entry name" value="OxRdtase_FAD/NAD-bd"/>
</dbReference>
<reference evidence="15 16" key="1">
    <citation type="submission" date="2021-03" db="EMBL/GenBank/DDBJ databases">
        <title>Sequencing the genomes of 1000 actinobacteria strains.</title>
        <authorList>
            <person name="Klenk H.-P."/>
        </authorList>
    </citation>
    <scope>NUCLEOTIDE SEQUENCE [LARGE SCALE GENOMIC DNA]</scope>
    <source>
        <strain evidence="15 16">DSM 46670</strain>
    </source>
</reference>
<dbReference type="PRINTS" id="PR00410">
    <property type="entry name" value="PHEHYDRXLASE"/>
</dbReference>
<dbReference type="InterPro" id="IPR017938">
    <property type="entry name" value="Riboflavin_synthase-like_b-brl"/>
</dbReference>
<dbReference type="PANTHER" id="PTHR47354:SF8">
    <property type="entry name" value="1,2-PHENYLACETYL-COA EPOXIDASE, SUBUNIT E"/>
    <property type="match status" value="1"/>
</dbReference>
<evidence type="ECO:0000256" key="8">
    <source>
        <dbReference type="ARBA" id="ARBA00022989"/>
    </source>
</evidence>
<dbReference type="Gene3D" id="3.40.50.80">
    <property type="entry name" value="Nucleotide-binding domain of ferredoxin-NADP reductase (FNR) module"/>
    <property type="match status" value="1"/>
</dbReference>
<dbReference type="PANTHER" id="PTHR47354">
    <property type="entry name" value="NADH OXIDOREDUCTASE HCR"/>
    <property type="match status" value="1"/>
</dbReference>
<feature type="domain" description="FAD-binding FR-type" evidence="14">
    <location>
        <begin position="219"/>
        <end position="319"/>
    </location>
</feature>
<dbReference type="InterPro" id="IPR013130">
    <property type="entry name" value="Fe3_Rdtase_TM_dom"/>
</dbReference>
<dbReference type="InterPro" id="IPR039261">
    <property type="entry name" value="FNR_nucleotide-bd"/>
</dbReference>
<feature type="transmembrane region" description="Helical" evidence="13">
    <location>
        <begin position="161"/>
        <end position="181"/>
    </location>
</feature>
<dbReference type="CDD" id="cd06198">
    <property type="entry name" value="FNR_like_3"/>
    <property type="match status" value="1"/>
</dbReference>
<evidence type="ECO:0000256" key="11">
    <source>
        <dbReference type="ARBA" id="ARBA00023014"/>
    </source>
</evidence>
<evidence type="ECO:0000259" key="14">
    <source>
        <dbReference type="PROSITE" id="PS51384"/>
    </source>
</evidence>
<dbReference type="Pfam" id="PF01794">
    <property type="entry name" value="Ferric_reduct"/>
    <property type="match status" value="1"/>
</dbReference>
<keyword evidence="4 13" id="KW-0812">Transmembrane</keyword>
<feature type="transmembrane region" description="Helical" evidence="13">
    <location>
        <begin position="193"/>
        <end position="214"/>
    </location>
</feature>
<protein>
    <submittedName>
        <fullName evidence="15">Ferric reductase</fullName>
    </submittedName>
</protein>
<evidence type="ECO:0000313" key="15">
    <source>
        <dbReference type="EMBL" id="MBP2330323.1"/>
    </source>
</evidence>
<keyword evidence="8 13" id="KW-1133">Transmembrane helix</keyword>
<evidence type="ECO:0000256" key="12">
    <source>
        <dbReference type="ARBA" id="ARBA00023136"/>
    </source>
</evidence>
<dbReference type="SUPFAM" id="SSF52343">
    <property type="entry name" value="Ferredoxin reductase-like, C-terminal NADP-linked domain"/>
    <property type="match status" value="1"/>
</dbReference>
<keyword evidence="3" id="KW-0285">Flavoprotein</keyword>
<evidence type="ECO:0000256" key="13">
    <source>
        <dbReference type="SAM" id="Phobius"/>
    </source>
</evidence>
<evidence type="ECO:0000256" key="3">
    <source>
        <dbReference type="ARBA" id="ARBA00022630"/>
    </source>
</evidence>
<dbReference type="PROSITE" id="PS51384">
    <property type="entry name" value="FAD_FR"/>
    <property type="match status" value="1"/>
</dbReference>
<evidence type="ECO:0000256" key="1">
    <source>
        <dbReference type="ARBA" id="ARBA00001974"/>
    </source>
</evidence>
<evidence type="ECO:0000256" key="9">
    <source>
        <dbReference type="ARBA" id="ARBA00023002"/>
    </source>
</evidence>
<feature type="transmembrane region" description="Helical" evidence="13">
    <location>
        <begin position="123"/>
        <end position="149"/>
    </location>
</feature>
<dbReference type="Proteomes" id="UP001519332">
    <property type="component" value="Unassembled WGS sequence"/>
</dbReference>
<keyword evidence="11" id="KW-0411">Iron-sulfur</keyword>
<evidence type="ECO:0000256" key="5">
    <source>
        <dbReference type="ARBA" id="ARBA00022714"/>
    </source>
</evidence>
<dbReference type="Pfam" id="PF00175">
    <property type="entry name" value="NAD_binding_1"/>
    <property type="match status" value="1"/>
</dbReference>
<name>A0ABS4U275_9PSEU</name>
<dbReference type="SUPFAM" id="SSF63380">
    <property type="entry name" value="Riboflavin synthase domain-like"/>
    <property type="match status" value="1"/>
</dbReference>
<accession>A0ABS4U275</accession>
<keyword evidence="7" id="KW-0274">FAD</keyword>
<feature type="transmembrane region" description="Helical" evidence="13">
    <location>
        <begin position="20"/>
        <end position="41"/>
    </location>
</feature>
<dbReference type="InterPro" id="IPR017927">
    <property type="entry name" value="FAD-bd_FR_type"/>
</dbReference>
<organism evidence="15 16">
    <name type="scientific">Kibdelosporangium banguiense</name>
    <dbReference type="NCBI Taxonomy" id="1365924"/>
    <lineage>
        <taxon>Bacteria</taxon>
        <taxon>Bacillati</taxon>
        <taxon>Actinomycetota</taxon>
        <taxon>Actinomycetes</taxon>
        <taxon>Pseudonocardiales</taxon>
        <taxon>Pseudonocardiaceae</taxon>
        <taxon>Kibdelosporangium</taxon>
    </lineage>
</organism>
<gene>
    <name evidence="15" type="ORF">JOF56_010708</name>
</gene>
<comment type="subcellular location">
    <subcellularLocation>
        <location evidence="2">Membrane</location>
        <topology evidence="2">Multi-pass membrane protein</topology>
    </subcellularLocation>
</comment>
<evidence type="ECO:0000256" key="2">
    <source>
        <dbReference type="ARBA" id="ARBA00004141"/>
    </source>
</evidence>
<keyword evidence="12 13" id="KW-0472">Membrane</keyword>
<evidence type="ECO:0000256" key="6">
    <source>
        <dbReference type="ARBA" id="ARBA00022723"/>
    </source>
</evidence>
<dbReference type="Gene3D" id="2.40.30.10">
    <property type="entry name" value="Translation factors"/>
    <property type="match status" value="1"/>
</dbReference>
<keyword evidence="6" id="KW-0479">Metal-binding</keyword>
<dbReference type="InterPro" id="IPR050415">
    <property type="entry name" value="MRET"/>
</dbReference>
<evidence type="ECO:0000256" key="10">
    <source>
        <dbReference type="ARBA" id="ARBA00023004"/>
    </source>
</evidence>